<dbReference type="Proteomes" id="UP000545493">
    <property type="component" value="Unassembled WGS sequence"/>
</dbReference>
<dbReference type="EMBL" id="JAAOYM010000001">
    <property type="protein sequence ID" value="NIJ13132.1"/>
    <property type="molecule type" value="Genomic_DNA"/>
</dbReference>
<protein>
    <recommendedName>
        <fullName evidence="3">Transcriptional regulator</fullName>
    </recommendedName>
</protein>
<reference evidence="1 2" key="1">
    <citation type="submission" date="2020-03" db="EMBL/GenBank/DDBJ databases">
        <title>Sequencing the genomes of 1000 actinobacteria strains.</title>
        <authorList>
            <person name="Klenk H.-P."/>
        </authorList>
    </citation>
    <scope>NUCLEOTIDE SEQUENCE [LARGE SCALE GENOMIC DNA]</scope>
    <source>
        <strain evidence="1 2">DSM 45685</strain>
    </source>
</reference>
<keyword evidence="2" id="KW-1185">Reference proteome</keyword>
<proteinExistence type="predicted"/>
<name>A0A7X5USM6_9PSEU</name>
<evidence type="ECO:0008006" key="3">
    <source>
        <dbReference type="Google" id="ProtNLM"/>
    </source>
</evidence>
<accession>A0A7X5USM6</accession>
<comment type="caution">
    <text evidence="1">The sequence shown here is derived from an EMBL/GenBank/DDBJ whole genome shotgun (WGS) entry which is preliminary data.</text>
</comment>
<gene>
    <name evidence="1" type="ORF">FHU38_003476</name>
</gene>
<evidence type="ECO:0000313" key="2">
    <source>
        <dbReference type="Proteomes" id="UP000545493"/>
    </source>
</evidence>
<organism evidence="1 2">
    <name type="scientific">Saccharomonospora amisosensis</name>
    <dbReference type="NCBI Taxonomy" id="1128677"/>
    <lineage>
        <taxon>Bacteria</taxon>
        <taxon>Bacillati</taxon>
        <taxon>Actinomycetota</taxon>
        <taxon>Actinomycetes</taxon>
        <taxon>Pseudonocardiales</taxon>
        <taxon>Pseudonocardiaceae</taxon>
        <taxon>Saccharomonospora</taxon>
    </lineage>
</organism>
<sequence length="98" mass="10615">MPGGMGMGETVFSDALRTAIATSGLSLDRIQARLHARGVSVSVTALSYWQSGKRQPERQNSLFAVRALEDILQLPAGSLLSLLPPPRPRGVASRRFRN</sequence>
<evidence type="ECO:0000313" key="1">
    <source>
        <dbReference type="EMBL" id="NIJ13132.1"/>
    </source>
</evidence>
<dbReference type="AlphaFoldDB" id="A0A7X5USM6"/>